<keyword evidence="10" id="KW-0812">Transmembrane</keyword>
<dbReference type="SUPFAM" id="SSF52799">
    <property type="entry name" value="(Phosphotyrosine protein) phosphatases II"/>
    <property type="match status" value="5"/>
</dbReference>
<evidence type="ECO:0000256" key="4">
    <source>
        <dbReference type="ARBA" id="ARBA00022729"/>
    </source>
</evidence>
<dbReference type="PROSITE" id="PS50056">
    <property type="entry name" value="TYR_PHOSPHATASE_2"/>
    <property type="match status" value="4"/>
</dbReference>
<evidence type="ECO:0000313" key="15">
    <source>
        <dbReference type="Proteomes" id="UP000719412"/>
    </source>
</evidence>
<proteinExistence type="inferred from homology"/>
<feature type="domain" description="Tyrosine-protein phosphatase" evidence="11">
    <location>
        <begin position="2053"/>
        <end position="2286"/>
    </location>
</feature>
<dbReference type="InterPro" id="IPR003961">
    <property type="entry name" value="FN3_dom"/>
</dbReference>
<evidence type="ECO:0000256" key="10">
    <source>
        <dbReference type="SAM" id="Phobius"/>
    </source>
</evidence>
<feature type="domain" description="Tyrosine-protein phosphatase" evidence="11">
    <location>
        <begin position="471"/>
        <end position="729"/>
    </location>
</feature>
<dbReference type="EMBL" id="JABDTM020026402">
    <property type="protein sequence ID" value="KAH0811976.1"/>
    <property type="molecule type" value="Genomic_DNA"/>
</dbReference>
<keyword evidence="5" id="KW-0378">Hydrolase</keyword>
<dbReference type="SUPFAM" id="SSF49265">
    <property type="entry name" value="Fibronectin type III"/>
    <property type="match status" value="2"/>
</dbReference>
<keyword evidence="15" id="KW-1185">Reference proteome</keyword>
<dbReference type="InterPro" id="IPR000387">
    <property type="entry name" value="Tyr_Pase_dom"/>
</dbReference>
<dbReference type="SMART" id="SM00194">
    <property type="entry name" value="PTPc"/>
    <property type="match status" value="4"/>
</dbReference>
<dbReference type="InterPro" id="IPR013783">
    <property type="entry name" value="Ig-like_fold"/>
</dbReference>
<dbReference type="CDD" id="cd00063">
    <property type="entry name" value="FN3"/>
    <property type="match status" value="4"/>
</dbReference>
<feature type="domain" description="Tyrosine specific protein phosphatases" evidence="12">
    <location>
        <begin position="2204"/>
        <end position="2277"/>
    </location>
</feature>
<comment type="subcellular location">
    <subcellularLocation>
        <location evidence="1">Membrane</location>
        <topology evidence="1">Single-pass membrane protein</topology>
    </subcellularLocation>
</comment>
<dbReference type="Gene3D" id="2.60.40.10">
    <property type="entry name" value="Immunoglobulins"/>
    <property type="match status" value="4"/>
</dbReference>
<dbReference type="Pfam" id="PF00041">
    <property type="entry name" value="fn3"/>
    <property type="match status" value="2"/>
</dbReference>
<feature type="domain" description="Fibronectin type-III" evidence="13">
    <location>
        <begin position="4"/>
        <end position="105"/>
    </location>
</feature>
<accession>A0A8J6HD07</accession>
<dbReference type="FunFam" id="3.90.190.10:FF:000102">
    <property type="entry name" value="Receptor-type tyrosine-protein phosphatase"/>
    <property type="match status" value="2"/>
</dbReference>
<feature type="transmembrane region" description="Helical" evidence="10">
    <location>
        <begin position="1070"/>
        <end position="1092"/>
    </location>
</feature>
<feature type="domain" description="Fibronectin type-III" evidence="13">
    <location>
        <begin position="1408"/>
        <end position="1504"/>
    </location>
</feature>
<evidence type="ECO:0000256" key="8">
    <source>
        <dbReference type="ARBA" id="ARBA00051722"/>
    </source>
</evidence>
<keyword evidence="4" id="KW-0732">Signal</keyword>
<feature type="domain" description="Tyrosine specific protein phosphatases" evidence="12">
    <location>
        <begin position="938"/>
        <end position="1011"/>
    </location>
</feature>
<organism evidence="14 15">
    <name type="scientific">Tenebrio molitor</name>
    <name type="common">Yellow mealworm beetle</name>
    <dbReference type="NCBI Taxonomy" id="7067"/>
    <lineage>
        <taxon>Eukaryota</taxon>
        <taxon>Metazoa</taxon>
        <taxon>Ecdysozoa</taxon>
        <taxon>Arthropoda</taxon>
        <taxon>Hexapoda</taxon>
        <taxon>Insecta</taxon>
        <taxon>Pterygota</taxon>
        <taxon>Neoptera</taxon>
        <taxon>Endopterygota</taxon>
        <taxon>Coleoptera</taxon>
        <taxon>Polyphaga</taxon>
        <taxon>Cucujiformia</taxon>
        <taxon>Tenebrionidae</taxon>
        <taxon>Tenebrio</taxon>
    </lineage>
</organism>
<feature type="domain" description="Tyrosine-protein phosphatase" evidence="11">
    <location>
        <begin position="1136"/>
        <end position="1288"/>
    </location>
</feature>
<dbReference type="InterPro" id="IPR003595">
    <property type="entry name" value="Tyr_Pase_cat"/>
</dbReference>
<reference evidence="14" key="2">
    <citation type="submission" date="2021-08" db="EMBL/GenBank/DDBJ databases">
        <authorList>
            <person name="Eriksson T."/>
        </authorList>
    </citation>
    <scope>NUCLEOTIDE SEQUENCE</scope>
    <source>
        <strain evidence="14">Stoneville</strain>
        <tissue evidence="14">Whole head</tissue>
    </source>
</reference>
<dbReference type="PANTHER" id="PTHR19134:SF562">
    <property type="entry name" value="PROTEIN-TYROSINE-PHOSPHATASE"/>
    <property type="match status" value="1"/>
</dbReference>
<dbReference type="SMART" id="SM00060">
    <property type="entry name" value="FN3"/>
    <property type="match status" value="4"/>
</dbReference>
<dbReference type="GO" id="GO:0004725">
    <property type="term" value="F:protein tyrosine phosphatase activity"/>
    <property type="evidence" value="ECO:0007669"/>
    <property type="project" value="UniProtKB-EC"/>
</dbReference>
<feature type="domain" description="Fibronectin type-III" evidence="13">
    <location>
        <begin position="1279"/>
        <end position="1379"/>
    </location>
</feature>
<feature type="compositionally biased region" description="Polar residues" evidence="9">
    <location>
        <begin position="1699"/>
        <end position="1712"/>
    </location>
</feature>
<evidence type="ECO:0000256" key="7">
    <source>
        <dbReference type="ARBA" id="ARBA00023136"/>
    </source>
</evidence>
<evidence type="ECO:0000256" key="9">
    <source>
        <dbReference type="SAM" id="MobiDB-lite"/>
    </source>
</evidence>
<reference evidence="14" key="1">
    <citation type="journal article" date="2020" name="J Insects Food Feed">
        <title>The yellow mealworm (Tenebrio molitor) genome: a resource for the emerging insects as food and feed industry.</title>
        <authorList>
            <person name="Eriksson T."/>
            <person name="Andere A."/>
            <person name="Kelstrup H."/>
            <person name="Emery V."/>
            <person name="Picard C."/>
        </authorList>
    </citation>
    <scope>NUCLEOTIDE SEQUENCE</scope>
    <source>
        <strain evidence="14">Stoneville</strain>
        <tissue evidence="14">Whole head</tissue>
    </source>
</reference>
<evidence type="ECO:0000256" key="1">
    <source>
        <dbReference type="ARBA" id="ARBA00004167"/>
    </source>
</evidence>
<comment type="caution">
    <text evidence="14">The sequence shown here is derived from an EMBL/GenBank/DDBJ whole genome shotgun (WGS) entry which is preliminary data.</text>
</comment>
<dbReference type="InterPro" id="IPR016130">
    <property type="entry name" value="Tyr_Pase_AS"/>
</dbReference>
<dbReference type="FunFam" id="3.90.190.10:FF:000026">
    <property type="entry name" value="tyrosine-protein phosphatase non-receptor type 9"/>
    <property type="match status" value="2"/>
</dbReference>
<gene>
    <name evidence="14" type="ORF">GEV33_010816</name>
</gene>
<protein>
    <recommendedName>
        <fullName evidence="3">protein-tyrosine-phosphatase</fullName>
        <ecNumber evidence="3">3.1.3.48</ecNumber>
    </recommendedName>
</protein>
<name>A0A8J6HD07_TENMO</name>
<evidence type="ECO:0000256" key="3">
    <source>
        <dbReference type="ARBA" id="ARBA00013064"/>
    </source>
</evidence>
<dbReference type="PROSITE" id="PS50055">
    <property type="entry name" value="TYR_PHOSPHATASE_PTP"/>
    <property type="match status" value="5"/>
</dbReference>
<dbReference type="InterPro" id="IPR000242">
    <property type="entry name" value="PTP_cat"/>
</dbReference>
<dbReference type="EC" id="3.1.3.48" evidence="3"/>
<keyword evidence="6" id="KW-0904">Protein phosphatase</keyword>
<evidence type="ECO:0000259" key="13">
    <source>
        <dbReference type="PROSITE" id="PS50853"/>
    </source>
</evidence>
<dbReference type="InterPro" id="IPR050348">
    <property type="entry name" value="Protein-Tyr_Phosphatase"/>
</dbReference>
<evidence type="ECO:0000256" key="2">
    <source>
        <dbReference type="ARBA" id="ARBA00009580"/>
    </source>
</evidence>
<dbReference type="PANTHER" id="PTHR19134">
    <property type="entry name" value="RECEPTOR-TYPE TYROSINE-PROTEIN PHOSPHATASE"/>
    <property type="match status" value="1"/>
</dbReference>
<dbReference type="InterPro" id="IPR036116">
    <property type="entry name" value="FN3_sf"/>
</dbReference>
<dbReference type="PROSITE" id="PS00383">
    <property type="entry name" value="TYR_PHOSPHATASE_1"/>
    <property type="match status" value="2"/>
</dbReference>
<feature type="region of interest" description="Disordered" evidence="9">
    <location>
        <begin position="1690"/>
        <end position="1721"/>
    </location>
</feature>
<dbReference type="PRINTS" id="PR00700">
    <property type="entry name" value="PRTYPHPHTASE"/>
</dbReference>
<evidence type="ECO:0000256" key="6">
    <source>
        <dbReference type="ARBA" id="ARBA00022912"/>
    </source>
</evidence>
<feature type="transmembrane region" description="Helical" evidence="10">
    <location>
        <begin position="1626"/>
        <end position="1644"/>
    </location>
</feature>
<comment type="similarity">
    <text evidence="2">Belongs to the protein-tyrosine phosphatase family.</text>
</comment>
<evidence type="ECO:0000259" key="11">
    <source>
        <dbReference type="PROSITE" id="PS50055"/>
    </source>
</evidence>
<evidence type="ECO:0000313" key="14">
    <source>
        <dbReference type="EMBL" id="KAH0811976.1"/>
    </source>
</evidence>
<dbReference type="GO" id="GO:0016020">
    <property type="term" value="C:membrane"/>
    <property type="evidence" value="ECO:0007669"/>
    <property type="project" value="UniProtKB-SubCell"/>
</dbReference>
<dbReference type="Gene3D" id="3.90.190.10">
    <property type="entry name" value="Protein tyrosine phosphatase superfamily"/>
    <property type="match status" value="5"/>
</dbReference>
<comment type="catalytic activity">
    <reaction evidence="8">
        <text>O-phospho-L-tyrosyl-[protein] + H2O = L-tyrosyl-[protein] + phosphate</text>
        <dbReference type="Rhea" id="RHEA:10684"/>
        <dbReference type="Rhea" id="RHEA-COMP:10136"/>
        <dbReference type="Rhea" id="RHEA-COMP:20101"/>
        <dbReference type="ChEBI" id="CHEBI:15377"/>
        <dbReference type="ChEBI" id="CHEBI:43474"/>
        <dbReference type="ChEBI" id="CHEBI:46858"/>
        <dbReference type="ChEBI" id="CHEBI:61978"/>
        <dbReference type="EC" id="3.1.3.48"/>
    </reaction>
</comment>
<dbReference type="Pfam" id="PF00102">
    <property type="entry name" value="Y_phosphatase"/>
    <property type="match status" value="5"/>
</dbReference>
<feature type="transmembrane region" description="Helical" evidence="10">
    <location>
        <begin position="351"/>
        <end position="369"/>
    </location>
</feature>
<dbReference type="Proteomes" id="UP000719412">
    <property type="component" value="Unassembled WGS sequence"/>
</dbReference>
<feature type="domain" description="Tyrosine-protein phosphatase" evidence="11">
    <location>
        <begin position="787"/>
        <end position="1009"/>
    </location>
</feature>
<sequence>MDGMVTDVKNLVEIATIYRAIKLTEHAPLALMDSAEQDAIYHVSYLACKQHPKTPSTEHTVRVTETSTTIKDLIPYSRYSISVFAENTKLKGLPSEFLEETLPADEIEFEEIPEVTVTPGTRGVNIELSQPSGAPYDLNITWAINNDLILQWKHPNESNGPIKYFNINLNSERKKVEKTLLITNDTYYINYNIKIDSAEVLTSTRYDVRVSAFNGFSGNYVYLMDTSPPDIPLLNGDPESGSTNDTITLKISLQQPRGQTDNRLLLILITDKNANRKITAANYSLTSSQDSIKKTIGDIYTENFFLESGTSYNVTILLLNTFQNKTRSNEYSYLYKTLGEQRITSEQESNLLGLLALLLIIPIAAIIYMKRDELLSLKNDVFKRSNTSTEVVDIQEDQIPLSDVAQNNVRLPVTKKMTKPQPVSACFVESIGPDSNISLQKTSKNPPTKSKGDSKRVKITEFEQYVKEAIVSGELERQHSLFPRGQTKPWTVGSLKENKSKNRYNNLIAYDHTRVVLEKIDGNPHSDYINANYVDGYRVPRAYIATQGPKAATLDDFWRMIWQENVQHIANLANIYEGGKKKVEKYWPEINETLQFGAIAVQHQSSQVYADYEHRVFKVTRDAESRELDQFHFSSWPDHGVPLYSQSLVPFLQKMLQIPLNTKSPIVVHCSAGVGRTGTILLCDICLRMAAREGAIDALGTLQRLREQRPNMVDNMEQYKLAHLVILECLVGMHTGIQCNEIQESVKRLLEDERTVTQMQYLEDTQWRDQAMKSEARVEEEAQVVEEKNRFKDIIPEIQGRVFITRYPTSDSTSSYINAVKVDGFRCPGRYIVTQQPMPNTLGDFWRLVEENSVSVVISLNQVNSKDKTSCAFWPTNKRPQMNPVPIISLKHVNTLSMEHYDVVTVHLSAPSRKEHFQVHIISMKNWPPKTNCPKSPEKFLAFWEEADNIARRSNPVLVTCYDGVTASGLFMAMSFVIEKMKLEQICDVCQAVRTIRHNRQQCVQNIEQTIECSLRPQHQMDEEELRLCLSKSKVVYQVYNLTVLGTNTSANKTSFKVYHLTFFLPKSNILFLALLVLLLIPVCIFCVWYRFKTRCKTKKETPPELDYYNLRNISRREQADETKCEKRAGSLSRLVQISECESYVAEAENNEDLQYQHSGTKITKAYIAAEAPKPTSVDYFWKAVWEENVEHIVSLVARDGNSTEKYIPREDKKMEFQNISVMLGFDKTLLNYQYRIFVLIRQDQIRSNPFTHYTIMFQRSTEDHQKKKFQTAEGVPQQVSNLRVANKSSSTICIKWEKPYSINGLFKHYIVKYRHVSYLACKQQPTTPSMEHTLRVTETSTTIKDLIPYSRYSISVFAENTKLKGLPSEFLIETLPADEIESEEISGVTVTPGTHAVNIELSQPSREPYDLNITWTINNDLILQWKHPNESNGPIKYFKIILNDRETNKIEKNLPITINTYYLNYNFKIESTEVFPSTQYNIQVSAFNGFSGNYVYLMDTSPPDIPLLNGDPESGSTNDTITLKISLQKPRGQTDNRLLLILITDKNANRKITAANYSLTSSQDSIKKTIGDIYTENFFLESGTSYNVTILLLNTFQNKTRSNEYSYLYKTLGEQRISSEQESNLLGLLALLLIIPIAAIIYMKRDELLSFKKELFKRSNTSTEVLDIQEDQIPLSDVAQNNVILPVTKKMTKPQPVRSDSNISQKTSKNPPTKPNGHSKRVKITEFEQYVKESIASGELERQHALFPRGQTKPWTVGSLKENKSKNRYNNLIAYDHTRVILEKIDGNPHSDYINANYVDGYRVPRAYIATQGPKAATLDDFWRMIWQENVQHIANLANIYEGGKKKVEKYWPEINETLQFGAIAVQHQSSKVYADYEHRVFKVTRDAESRELDQLHFSSWPDHGVPLYSQSLVPFLQKMLQIPLNTKSPIVVHCSAGVGRTGTILLCDICLRMAARKSAIDALGALQRLREQRPNMVDNMEQYKLAHLVVLECLIGMHTGIQCNEIQESVKRLLEDERTVTQMQYLEDTQWQDQAMKSVAWVEEEAQVVEEKNRFKDIIPETQGRVFITRYPTSDGTSSYINAVKVDGFRCPGRYIVTQQPMPNTLGDFWRLVEENNVSVVVSLNQVDPKDKTSCAFWPTNKRPQMDPVPIITLKHVNTRSMEHYDVVTIHLSAPSRKEHFQVHIVSMKNWPPKTNCPKSAEKFLAFWEEADNIARRSNPVLVTCYDGVTASGLFMAMSFVIEKMKLEQICDVCQAVRTIRHNRQQFVQNIEQFEFLYRVAVIYINGFEPYANFN</sequence>
<feature type="domain" description="Tyrosine-protein phosphatase" evidence="11">
    <location>
        <begin position="1737"/>
        <end position="1995"/>
    </location>
</feature>
<evidence type="ECO:0000256" key="5">
    <source>
        <dbReference type="ARBA" id="ARBA00022801"/>
    </source>
</evidence>
<dbReference type="GO" id="GO:0008045">
    <property type="term" value="P:motor neuron axon guidance"/>
    <property type="evidence" value="ECO:0007669"/>
    <property type="project" value="TreeGrafter"/>
</dbReference>
<keyword evidence="7 10" id="KW-0472">Membrane</keyword>
<dbReference type="InterPro" id="IPR029021">
    <property type="entry name" value="Prot-tyrosine_phosphatase-like"/>
</dbReference>
<keyword evidence="10" id="KW-1133">Transmembrane helix</keyword>
<dbReference type="SMART" id="SM00404">
    <property type="entry name" value="PTPc_motif"/>
    <property type="match status" value="4"/>
</dbReference>
<feature type="domain" description="Tyrosine specific protein phosphatases" evidence="12">
    <location>
        <begin position="1912"/>
        <end position="1986"/>
    </location>
</feature>
<evidence type="ECO:0000259" key="12">
    <source>
        <dbReference type="PROSITE" id="PS50056"/>
    </source>
</evidence>
<dbReference type="PROSITE" id="PS50853">
    <property type="entry name" value="FN3"/>
    <property type="match status" value="3"/>
</dbReference>
<dbReference type="CDD" id="cd00047">
    <property type="entry name" value="PTPc"/>
    <property type="match status" value="4"/>
</dbReference>
<feature type="domain" description="Tyrosine specific protein phosphatases" evidence="12">
    <location>
        <begin position="646"/>
        <end position="720"/>
    </location>
</feature>